<protein>
    <submittedName>
        <fullName evidence="1">Uncharacterized protein</fullName>
    </submittedName>
</protein>
<comment type="caution">
    <text evidence="1">The sequence shown here is derived from an EMBL/GenBank/DDBJ whole genome shotgun (WGS) entry which is preliminary data.</text>
</comment>
<dbReference type="Proteomes" id="UP001153555">
    <property type="component" value="Unassembled WGS sequence"/>
</dbReference>
<organism evidence="1 2">
    <name type="scientific">Striga hermonthica</name>
    <name type="common">Purple witchweed</name>
    <name type="synonym">Buchnera hermonthica</name>
    <dbReference type="NCBI Taxonomy" id="68872"/>
    <lineage>
        <taxon>Eukaryota</taxon>
        <taxon>Viridiplantae</taxon>
        <taxon>Streptophyta</taxon>
        <taxon>Embryophyta</taxon>
        <taxon>Tracheophyta</taxon>
        <taxon>Spermatophyta</taxon>
        <taxon>Magnoliopsida</taxon>
        <taxon>eudicotyledons</taxon>
        <taxon>Gunneridae</taxon>
        <taxon>Pentapetalae</taxon>
        <taxon>asterids</taxon>
        <taxon>lamiids</taxon>
        <taxon>Lamiales</taxon>
        <taxon>Orobanchaceae</taxon>
        <taxon>Buchnereae</taxon>
        <taxon>Striga</taxon>
    </lineage>
</organism>
<evidence type="ECO:0000313" key="1">
    <source>
        <dbReference type="EMBL" id="CAA0831345.1"/>
    </source>
</evidence>
<feature type="non-terminal residue" evidence="1">
    <location>
        <position position="1"/>
    </location>
</feature>
<proteinExistence type="predicted"/>
<reference evidence="1" key="1">
    <citation type="submission" date="2019-12" db="EMBL/GenBank/DDBJ databases">
        <authorList>
            <person name="Scholes J."/>
        </authorList>
    </citation>
    <scope>NUCLEOTIDE SEQUENCE</scope>
</reference>
<keyword evidence="2" id="KW-1185">Reference proteome</keyword>
<dbReference type="AlphaFoldDB" id="A0A9N7NLP0"/>
<feature type="non-terminal residue" evidence="1">
    <location>
        <position position="154"/>
    </location>
</feature>
<name>A0A9N7NLP0_STRHE</name>
<sequence length="154" mass="18111">VFPNAGHCLYTYHISKKLKMRYKTEAQAVKEEFYAAARAHTVEEFDKHITHTNKLNQHVVPYVEEIGFQKWAWVHCPNNRYFTMTSNSAESINAAIRSVHDLPITPLLEALRDMQQRWNVENKDETKDTFTPLAKKPHRWLETNYQMAARYSVS</sequence>
<accession>A0A9N7NLP0</accession>
<gene>
    <name evidence="1" type="ORF">SHERM_26694</name>
</gene>
<dbReference type="EMBL" id="CACSLK010027832">
    <property type="protein sequence ID" value="CAA0831345.1"/>
    <property type="molecule type" value="Genomic_DNA"/>
</dbReference>
<evidence type="ECO:0000313" key="2">
    <source>
        <dbReference type="Proteomes" id="UP001153555"/>
    </source>
</evidence>
<dbReference type="OrthoDB" id="1304134at2759"/>